<dbReference type="Proteomes" id="UP001239111">
    <property type="component" value="Chromosome 3"/>
</dbReference>
<reference evidence="1" key="1">
    <citation type="submission" date="2023-04" db="EMBL/GenBank/DDBJ databases">
        <title>A chromosome-level genome assembly of the parasitoid wasp Eretmocerus hayati.</title>
        <authorList>
            <person name="Zhong Y."/>
            <person name="Liu S."/>
            <person name="Liu Y."/>
        </authorList>
    </citation>
    <scope>NUCLEOTIDE SEQUENCE</scope>
    <source>
        <strain evidence="1">ZJU_SS_LIU_2023</strain>
    </source>
</reference>
<name>A0ACC2NKF9_9HYME</name>
<dbReference type="EMBL" id="CM056743">
    <property type="protein sequence ID" value="KAJ8671739.1"/>
    <property type="molecule type" value="Genomic_DNA"/>
</dbReference>
<comment type="caution">
    <text evidence="1">The sequence shown here is derived from an EMBL/GenBank/DDBJ whole genome shotgun (WGS) entry which is preliminary data.</text>
</comment>
<sequence length="198" mass="23125">MDFFVDIQGFRRSTNLFQLKELAIVPLENAFLPTICLFKAPCRWAKLLPQKRKYNGWLEKYLGIPWNSGSIASSCQIRISHDNLRSASKIYVKGVEGRKWIEGILPGKLIINMEETRCPPLRELSTDHRISCHHHTIRENGMCAVKNAYFLRNWFLKRRNFQETHEGEDERHNTNRAGMRIFSASEKCCPFLLSALHY</sequence>
<keyword evidence="2" id="KW-1185">Reference proteome</keyword>
<organism evidence="1 2">
    <name type="scientific">Eretmocerus hayati</name>
    <dbReference type="NCBI Taxonomy" id="131215"/>
    <lineage>
        <taxon>Eukaryota</taxon>
        <taxon>Metazoa</taxon>
        <taxon>Ecdysozoa</taxon>
        <taxon>Arthropoda</taxon>
        <taxon>Hexapoda</taxon>
        <taxon>Insecta</taxon>
        <taxon>Pterygota</taxon>
        <taxon>Neoptera</taxon>
        <taxon>Endopterygota</taxon>
        <taxon>Hymenoptera</taxon>
        <taxon>Apocrita</taxon>
        <taxon>Proctotrupomorpha</taxon>
        <taxon>Chalcidoidea</taxon>
        <taxon>Aphelinidae</taxon>
        <taxon>Aphelininae</taxon>
        <taxon>Eretmocerus</taxon>
    </lineage>
</organism>
<accession>A0ACC2NKF9</accession>
<proteinExistence type="predicted"/>
<evidence type="ECO:0000313" key="1">
    <source>
        <dbReference type="EMBL" id="KAJ8671739.1"/>
    </source>
</evidence>
<gene>
    <name evidence="1" type="ORF">QAD02_002998</name>
</gene>
<evidence type="ECO:0000313" key="2">
    <source>
        <dbReference type="Proteomes" id="UP001239111"/>
    </source>
</evidence>
<protein>
    <submittedName>
        <fullName evidence="1">Uncharacterized protein</fullName>
    </submittedName>
</protein>